<gene>
    <name evidence="1" type="ORF">Poly41_40550</name>
</gene>
<dbReference type="SUPFAM" id="SSF53383">
    <property type="entry name" value="PLP-dependent transferases"/>
    <property type="match status" value="1"/>
</dbReference>
<dbReference type="Gene3D" id="3.90.1150.10">
    <property type="entry name" value="Aspartate Aminotransferase, domain 1"/>
    <property type="match status" value="1"/>
</dbReference>
<evidence type="ECO:0000313" key="1">
    <source>
        <dbReference type="EMBL" id="TWU34912.1"/>
    </source>
</evidence>
<keyword evidence="2" id="KW-1185">Reference proteome</keyword>
<dbReference type="InterPro" id="IPR015424">
    <property type="entry name" value="PyrdxlP-dep_Trfase"/>
</dbReference>
<name>A0A5C6DDT4_9BACT</name>
<dbReference type="EMBL" id="SJPV01000007">
    <property type="protein sequence ID" value="TWU34912.1"/>
    <property type="molecule type" value="Genomic_DNA"/>
</dbReference>
<sequence>MSVLYLDTARLGRTCAAASQAQLDVNRLLVDDPSLYCEKLFRDGAGIWPEELIAQYPSFAQWHGLRSLQRQFAQRFSVVDPESVFLASRSIQLVRIAARLMFRTCRHVLTCDMNWPHWQHVVADEAARSGQRISVEEVHSAVFEHGLTSESLAEKLATAFLNRECDGIFLPTVTNLGVRLPLLELLARLKPSGRLRFVLVDAAQSFCQLPEPSPTNCVDVTITGCHKWLGGGNPLGVAICGSSIVAEQFRHILDSNHNPELEDALMKFCLQIGGNSVNRYMETVNVAPFFTANAALKEDRTNRRNLREQFERRQGNVETLRQAMSGTPWNLMDVDESLRSGILLLQSQSPLHRETDCQTLAERFRNHGVAFSSYPQAIIRISTPNSLASSHSRNVMKRAFHCVA</sequence>
<protein>
    <recommendedName>
        <fullName evidence="3">Cysteine desulfurase</fullName>
    </recommendedName>
</protein>
<dbReference type="InterPro" id="IPR015422">
    <property type="entry name" value="PyrdxlP-dep_Trfase_small"/>
</dbReference>
<organism evidence="1 2">
    <name type="scientific">Novipirellula artificiosorum</name>
    <dbReference type="NCBI Taxonomy" id="2528016"/>
    <lineage>
        <taxon>Bacteria</taxon>
        <taxon>Pseudomonadati</taxon>
        <taxon>Planctomycetota</taxon>
        <taxon>Planctomycetia</taxon>
        <taxon>Pirellulales</taxon>
        <taxon>Pirellulaceae</taxon>
        <taxon>Novipirellula</taxon>
    </lineage>
</organism>
<comment type="caution">
    <text evidence="1">The sequence shown here is derived from an EMBL/GenBank/DDBJ whole genome shotgun (WGS) entry which is preliminary data.</text>
</comment>
<proteinExistence type="predicted"/>
<reference evidence="1 2" key="1">
    <citation type="submission" date="2019-02" db="EMBL/GenBank/DDBJ databases">
        <title>Deep-cultivation of Planctomycetes and their phenomic and genomic characterization uncovers novel biology.</title>
        <authorList>
            <person name="Wiegand S."/>
            <person name="Jogler M."/>
            <person name="Boedeker C."/>
            <person name="Pinto D."/>
            <person name="Vollmers J."/>
            <person name="Rivas-Marin E."/>
            <person name="Kohn T."/>
            <person name="Peeters S.H."/>
            <person name="Heuer A."/>
            <person name="Rast P."/>
            <person name="Oberbeckmann S."/>
            <person name="Bunk B."/>
            <person name="Jeske O."/>
            <person name="Meyerdierks A."/>
            <person name="Storesund J.E."/>
            <person name="Kallscheuer N."/>
            <person name="Luecker S."/>
            <person name="Lage O.M."/>
            <person name="Pohl T."/>
            <person name="Merkel B.J."/>
            <person name="Hornburger P."/>
            <person name="Mueller R.-W."/>
            <person name="Bruemmer F."/>
            <person name="Labrenz M."/>
            <person name="Spormann A.M."/>
            <person name="Op Den Camp H."/>
            <person name="Overmann J."/>
            <person name="Amann R."/>
            <person name="Jetten M.S.M."/>
            <person name="Mascher T."/>
            <person name="Medema M.H."/>
            <person name="Devos D.P."/>
            <person name="Kaster A.-K."/>
            <person name="Ovreas L."/>
            <person name="Rohde M."/>
            <person name="Galperin M.Y."/>
            <person name="Jogler C."/>
        </authorList>
    </citation>
    <scope>NUCLEOTIDE SEQUENCE [LARGE SCALE GENOMIC DNA]</scope>
    <source>
        <strain evidence="1 2">Poly41</strain>
    </source>
</reference>
<evidence type="ECO:0008006" key="3">
    <source>
        <dbReference type="Google" id="ProtNLM"/>
    </source>
</evidence>
<dbReference type="InterPro" id="IPR015421">
    <property type="entry name" value="PyrdxlP-dep_Trfase_major"/>
</dbReference>
<dbReference type="AlphaFoldDB" id="A0A5C6DDT4"/>
<evidence type="ECO:0000313" key="2">
    <source>
        <dbReference type="Proteomes" id="UP000319143"/>
    </source>
</evidence>
<dbReference type="Proteomes" id="UP000319143">
    <property type="component" value="Unassembled WGS sequence"/>
</dbReference>
<accession>A0A5C6DDT4</accession>
<dbReference type="Gene3D" id="3.40.640.10">
    <property type="entry name" value="Type I PLP-dependent aspartate aminotransferase-like (Major domain)"/>
    <property type="match status" value="1"/>
</dbReference>